<dbReference type="Proteomes" id="UP000199035">
    <property type="component" value="Unassembled WGS sequence"/>
</dbReference>
<dbReference type="STRING" id="595670.SAMN05421643_11273"/>
<name>A0A1H3KGK3_9GAMM</name>
<gene>
    <name evidence="1" type="ORF">SAMN05421643_11273</name>
</gene>
<dbReference type="EMBL" id="FNPK01000012">
    <property type="protein sequence ID" value="SDY51216.1"/>
    <property type="molecule type" value="Genomic_DNA"/>
</dbReference>
<organism evidence="1 2">
    <name type="scientific">Acinetobacter kyonggiensis</name>
    <dbReference type="NCBI Taxonomy" id="595670"/>
    <lineage>
        <taxon>Bacteria</taxon>
        <taxon>Pseudomonadati</taxon>
        <taxon>Pseudomonadota</taxon>
        <taxon>Gammaproteobacteria</taxon>
        <taxon>Moraxellales</taxon>
        <taxon>Moraxellaceae</taxon>
        <taxon>Acinetobacter</taxon>
    </lineage>
</organism>
<accession>A0A1H3KGK3</accession>
<dbReference type="AlphaFoldDB" id="A0A1H3KGK3"/>
<protein>
    <submittedName>
        <fullName evidence="1">Uncharacterized protein</fullName>
    </submittedName>
</protein>
<keyword evidence="2" id="KW-1185">Reference proteome</keyword>
<reference evidence="2" key="1">
    <citation type="submission" date="2016-10" db="EMBL/GenBank/DDBJ databases">
        <authorList>
            <person name="Varghese N."/>
            <person name="Submissions S."/>
        </authorList>
    </citation>
    <scope>NUCLEOTIDE SEQUENCE [LARGE SCALE GENOMIC DNA]</scope>
    <source>
        <strain evidence="2">ANC 5109</strain>
    </source>
</reference>
<evidence type="ECO:0000313" key="1">
    <source>
        <dbReference type="EMBL" id="SDY51216.1"/>
    </source>
</evidence>
<evidence type="ECO:0000313" key="2">
    <source>
        <dbReference type="Proteomes" id="UP000199035"/>
    </source>
</evidence>
<sequence>MSVKKKNVPNCRVPAKNLQLICYPNCMHAYQVWIALFFQLNEKQQNYHLDFTFKQNIDIPLLTTNKPDLYFFSSHFSWIYAYFYNKNKNEFKFRAYEKNNSYEFTIQALSEVRALLCSGLHHSIHGLDVISNWLNEQYLAAHLQEVFGQEVLTINHLRELSGLSKSKSPVSSISNYAGPLSLEKILAGISS</sequence>
<proteinExistence type="predicted"/>